<gene>
    <name evidence="1" type="ORF">A8M32_19875</name>
</gene>
<accession>A0A1E3V802</accession>
<organism evidence="1 2">
    <name type="scientific">Sinorhizobium alkalisoli</name>
    <dbReference type="NCBI Taxonomy" id="1752398"/>
    <lineage>
        <taxon>Bacteria</taxon>
        <taxon>Pseudomonadati</taxon>
        <taxon>Pseudomonadota</taxon>
        <taxon>Alphaproteobacteria</taxon>
        <taxon>Hyphomicrobiales</taxon>
        <taxon>Rhizobiaceae</taxon>
        <taxon>Sinorhizobium/Ensifer group</taxon>
        <taxon>Sinorhizobium</taxon>
    </lineage>
</organism>
<dbReference type="AlphaFoldDB" id="A0A1E3V802"/>
<evidence type="ECO:0000313" key="2">
    <source>
        <dbReference type="Proteomes" id="UP000094342"/>
    </source>
</evidence>
<name>A0A1E3V802_9HYPH</name>
<dbReference type="RefSeq" id="WP_069460144.1">
    <property type="nucleotide sequence ID" value="NZ_LYBW01000061.1"/>
</dbReference>
<proteinExistence type="predicted"/>
<dbReference type="Proteomes" id="UP000094342">
    <property type="component" value="Unassembled WGS sequence"/>
</dbReference>
<protein>
    <submittedName>
        <fullName evidence="1">Uncharacterized protein</fullName>
    </submittedName>
</protein>
<evidence type="ECO:0000313" key="1">
    <source>
        <dbReference type="EMBL" id="ODR89577.1"/>
    </source>
</evidence>
<keyword evidence="2" id="KW-1185">Reference proteome</keyword>
<dbReference type="OrthoDB" id="8454039at2"/>
<comment type="caution">
    <text evidence="1">The sequence shown here is derived from an EMBL/GenBank/DDBJ whole genome shotgun (WGS) entry which is preliminary data.</text>
</comment>
<dbReference type="EMBL" id="LYBW01000061">
    <property type="protein sequence ID" value="ODR89577.1"/>
    <property type="molecule type" value="Genomic_DNA"/>
</dbReference>
<reference evidence="2" key="1">
    <citation type="submission" date="2016-05" db="EMBL/GenBank/DDBJ databases">
        <authorList>
            <person name="Li Y."/>
        </authorList>
    </citation>
    <scope>NUCLEOTIDE SEQUENCE [LARGE SCALE GENOMIC DNA]</scope>
    <source>
        <strain evidence="2">YIC4027</strain>
    </source>
</reference>
<sequence>MHKDDPLIKQKLAQIDNHRRHATFAEDRAYMLLEDAKYSYEHIARLKREILEIERRLITVR</sequence>